<reference evidence="1 2" key="1">
    <citation type="submission" date="2014-04" db="EMBL/GenBank/DDBJ databases">
        <title>Evolutionary Origins and Diversification of the Mycorrhizal Mutualists.</title>
        <authorList>
            <consortium name="DOE Joint Genome Institute"/>
            <consortium name="Mycorrhizal Genomics Consortium"/>
            <person name="Kohler A."/>
            <person name="Kuo A."/>
            <person name="Nagy L.G."/>
            <person name="Floudas D."/>
            <person name="Copeland A."/>
            <person name="Barry K.W."/>
            <person name="Cichocki N."/>
            <person name="Veneault-Fourrey C."/>
            <person name="LaButti K."/>
            <person name="Lindquist E.A."/>
            <person name="Lipzen A."/>
            <person name="Lundell T."/>
            <person name="Morin E."/>
            <person name="Murat C."/>
            <person name="Riley R."/>
            <person name="Ohm R."/>
            <person name="Sun H."/>
            <person name="Tunlid A."/>
            <person name="Henrissat B."/>
            <person name="Grigoriev I.V."/>
            <person name="Hibbett D.S."/>
            <person name="Martin F."/>
        </authorList>
    </citation>
    <scope>NUCLEOTIDE SEQUENCE [LARGE SCALE GENOMIC DNA]</scope>
    <source>
        <strain evidence="1 2">FD-317 M1</strain>
    </source>
</reference>
<dbReference type="EMBL" id="KN834776">
    <property type="protein sequence ID" value="KIK60167.1"/>
    <property type="molecule type" value="Genomic_DNA"/>
</dbReference>
<name>A0A0D0CN84_9AGAR</name>
<gene>
    <name evidence="1" type="ORF">GYMLUDRAFT_614175</name>
</gene>
<evidence type="ECO:0000313" key="1">
    <source>
        <dbReference type="EMBL" id="KIK60167.1"/>
    </source>
</evidence>
<proteinExistence type="predicted"/>
<keyword evidence="2" id="KW-1185">Reference proteome</keyword>
<feature type="non-terminal residue" evidence="1">
    <location>
        <position position="84"/>
    </location>
</feature>
<organism evidence="1 2">
    <name type="scientific">Collybiopsis luxurians FD-317 M1</name>
    <dbReference type="NCBI Taxonomy" id="944289"/>
    <lineage>
        <taxon>Eukaryota</taxon>
        <taxon>Fungi</taxon>
        <taxon>Dikarya</taxon>
        <taxon>Basidiomycota</taxon>
        <taxon>Agaricomycotina</taxon>
        <taxon>Agaricomycetes</taxon>
        <taxon>Agaricomycetidae</taxon>
        <taxon>Agaricales</taxon>
        <taxon>Marasmiineae</taxon>
        <taxon>Omphalotaceae</taxon>
        <taxon>Collybiopsis</taxon>
        <taxon>Collybiopsis luxurians</taxon>
    </lineage>
</organism>
<accession>A0A0D0CN84</accession>
<evidence type="ECO:0000313" key="2">
    <source>
        <dbReference type="Proteomes" id="UP000053593"/>
    </source>
</evidence>
<dbReference type="HOGENOM" id="CLU_2533608_0_0_1"/>
<protein>
    <submittedName>
        <fullName evidence="1">Uncharacterized protein</fullName>
    </submittedName>
</protein>
<dbReference type="AlphaFoldDB" id="A0A0D0CN84"/>
<dbReference type="Proteomes" id="UP000053593">
    <property type="component" value="Unassembled WGS sequence"/>
</dbReference>
<sequence>FVLLLLFSDTSVFTTQTYVHYGRISLVFIYDKLLQTCFACISDTGLLNISERHKTPFGFYASRIGWFACLNSPNLCPPVSTNEL</sequence>